<dbReference type="Proteomes" id="UP000289738">
    <property type="component" value="Chromosome A08"/>
</dbReference>
<reference evidence="5 6" key="1">
    <citation type="submission" date="2019-01" db="EMBL/GenBank/DDBJ databases">
        <title>Sequencing of cultivated peanut Arachis hypogaea provides insights into genome evolution and oil improvement.</title>
        <authorList>
            <person name="Chen X."/>
        </authorList>
    </citation>
    <scope>NUCLEOTIDE SEQUENCE [LARGE SCALE GENOMIC DNA]</scope>
    <source>
        <strain evidence="6">cv. Fuhuasheng</strain>
        <tissue evidence="5">Leaves</tissue>
    </source>
</reference>
<dbReference type="EMBL" id="SDMP01000008">
    <property type="protein sequence ID" value="RYR41064.1"/>
    <property type="molecule type" value="Genomic_DNA"/>
</dbReference>
<feature type="coiled-coil region" evidence="2">
    <location>
        <begin position="165"/>
        <end position="192"/>
    </location>
</feature>
<gene>
    <name evidence="5" type="ORF">Ahy_A08g037458</name>
</gene>
<proteinExistence type="inferred from homology"/>
<dbReference type="InterPro" id="IPR005516">
    <property type="entry name" value="Remorin_C"/>
</dbReference>
<evidence type="ECO:0000256" key="2">
    <source>
        <dbReference type="SAM" id="Coils"/>
    </source>
</evidence>
<keyword evidence="2" id="KW-0175">Coiled coil</keyword>
<dbReference type="Pfam" id="PF03763">
    <property type="entry name" value="Remorin_C"/>
    <property type="match status" value="1"/>
</dbReference>
<comment type="caution">
    <text evidence="5">The sequence shown here is derived from an EMBL/GenBank/DDBJ whole genome shotgun (WGS) entry which is preliminary data.</text>
</comment>
<evidence type="ECO:0000313" key="6">
    <source>
        <dbReference type="Proteomes" id="UP000289738"/>
    </source>
</evidence>
<evidence type="ECO:0000256" key="1">
    <source>
        <dbReference type="ARBA" id="ARBA00005711"/>
    </source>
</evidence>
<keyword evidence="6" id="KW-1185">Reference proteome</keyword>
<dbReference type="PANTHER" id="PTHR31775:SF31">
    <property type="entry name" value="REMORIN-LIKE"/>
    <property type="match status" value="1"/>
</dbReference>
<sequence length="240" mass="26594">MAEQPTKVETPPAPLVTDPPLAEAPPQLQDAAEKKPLAPPPAAAAEGTKALVVVENEKAVEPVKKKTSLDRESCYLLDFQCSNRSAFGRRDRGTENIGKLCSRTHCFRSDLCTCMLCSTDIALAEVEKEKKLSYVKAWEESEKSKAENKAQKQLSAVGAWENSKKAALEAKLRKIEEQLEKKKAEYGEQMKNKIALIHKQAEEKRAMVEAKRGEEFLKAEETAAKYRATGTTPKKVLGCF</sequence>
<evidence type="ECO:0000259" key="4">
    <source>
        <dbReference type="Pfam" id="PF03763"/>
    </source>
</evidence>
<evidence type="ECO:0000256" key="3">
    <source>
        <dbReference type="SAM" id="MobiDB-lite"/>
    </source>
</evidence>
<dbReference type="AlphaFoldDB" id="A0A445BQV4"/>
<comment type="similarity">
    <text evidence="1">Belongs to the remorin family.</text>
</comment>
<accession>A0A445BQV4</accession>
<feature type="region of interest" description="Disordered" evidence="3">
    <location>
        <begin position="1"/>
        <end position="45"/>
    </location>
</feature>
<protein>
    <recommendedName>
        <fullName evidence="4">Remorin C-terminal domain-containing protein</fullName>
    </recommendedName>
</protein>
<feature type="domain" description="Remorin C-terminal" evidence="4">
    <location>
        <begin position="130"/>
        <end position="235"/>
    </location>
</feature>
<organism evidence="5 6">
    <name type="scientific">Arachis hypogaea</name>
    <name type="common">Peanut</name>
    <dbReference type="NCBI Taxonomy" id="3818"/>
    <lineage>
        <taxon>Eukaryota</taxon>
        <taxon>Viridiplantae</taxon>
        <taxon>Streptophyta</taxon>
        <taxon>Embryophyta</taxon>
        <taxon>Tracheophyta</taxon>
        <taxon>Spermatophyta</taxon>
        <taxon>Magnoliopsida</taxon>
        <taxon>eudicotyledons</taxon>
        <taxon>Gunneridae</taxon>
        <taxon>Pentapetalae</taxon>
        <taxon>rosids</taxon>
        <taxon>fabids</taxon>
        <taxon>Fabales</taxon>
        <taxon>Fabaceae</taxon>
        <taxon>Papilionoideae</taxon>
        <taxon>50 kb inversion clade</taxon>
        <taxon>dalbergioids sensu lato</taxon>
        <taxon>Dalbergieae</taxon>
        <taxon>Pterocarpus clade</taxon>
        <taxon>Arachis</taxon>
    </lineage>
</organism>
<name>A0A445BQV4_ARAHY</name>
<dbReference type="PANTHER" id="PTHR31775">
    <property type="entry name" value="OS02G0117200 PROTEIN"/>
    <property type="match status" value="1"/>
</dbReference>
<evidence type="ECO:0000313" key="5">
    <source>
        <dbReference type="EMBL" id="RYR41064.1"/>
    </source>
</evidence>
<dbReference type="STRING" id="3818.A0A445BQV4"/>